<evidence type="ECO:0000313" key="4">
    <source>
        <dbReference type="Proteomes" id="UP000019222"/>
    </source>
</evidence>
<keyword evidence="4" id="KW-1185">Reference proteome</keyword>
<protein>
    <recommendedName>
        <fullName evidence="5">Beta-N-acetylhexosaminidase</fullName>
    </recommendedName>
</protein>
<dbReference type="PATRIC" id="fig|1224164.3.peg.650"/>
<dbReference type="RefSeq" id="WP_025252098.1">
    <property type="nucleotide sequence ID" value="NZ_CP004353.1"/>
</dbReference>
<dbReference type="STRING" id="1224164.B843_03265"/>
<evidence type="ECO:0008006" key="5">
    <source>
        <dbReference type="Google" id="ProtNLM"/>
    </source>
</evidence>
<sequence length="212" mass="22085">MLSPKPRILLLCTACALTLSACGGGSDEQPSQPEQTPASSEAATPSSETQTSEPKASTSETKTTGSRTSASSSKQKEIDDAREKFSSLAPASLFDQFDSCAPNGVQDSVACSGDEVGQFQFFASDAKAASTTQLLTELRSSRVVEDTGNKVVGWSTLGSIAVITVVDNDKGVLLQHMVSSDDIDPAERIYQLGLAERPSTSAAPTTSEGEKA</sequence>
<feature type="compositionally biased region" description="Polar residues" evidence="1">
    <location>
        <begin position="55"/>
        <end position="73"/>
    </location>
</feature>
<dbReference type="Proteomes" id="UP000019222">
    <property type="component" value="Chromosome"/>
</dbReference>
<accession>W5XZC4</accession>
<reference evidence="3 4" key="1">
    <citation type="submission" date="2013-02" db="EMBL/GenBank/DDBJ databases">
        <title>The complete genome sequence of Corynebacterium vitaeruminis DSM 20294.</title>
        <authorList>
            <person name="Ruckert C."/>
            <person name="Albersmeier A."/>
            <person name="Kalinowski J."/>
        </authorList>
    </citation>
    <scope>NUCLEOTIDE SEQUENCE [LARGE SCALE GENOMIC DNA]</scope>
    <source>
        <strain evidence="4">ATCC 10234</strain>
    </source>
</reference>
<dbReference type="eggNOG" id="ENOG5030547">
    <property type="taxonomic scope" value="Bacteria"/>
</dbReference>
<evidence type="ECO:0000313" key="3">
    <source>
        <dbReference type="EMBL" id="AHI22044.1"/>
    </source>
</evidence>
<keyword evidence="2" id="KW-0732">Signal</keyword>
<dbReference type="KEGG" id="cvt:B843_03265"/>
<organism evidence="3 4">
    <name type="scientific">Corynebacterium vitaeruminis DSM 20294</name>
    <dbReference type="NCBI Taxonomy" id="1224164"/>
    <lineage>
        <taxon>Bacteria</taxon>
        <taxon>Bacillati</taxon>
        <taxon>Actinomycetota</taxon>
        <taxon>Actinomycetes</taxon>
        <taxon>Mycobacteriales</taxon>
        <taxon>Corynebacteriaceae</taxon>
        <taxon>Corynebacterium</taxon>
    </lineage>
</organism>
<dbReference type="PROSITE" id="PS51257">
    <property type="entry name" value="PROKAR_LIPOPROTEIN"/>
    <property type="match status" value="1"/>
</dbReference>
<feature type="compositionally biased region" description="Low complexity" evidence="1">
    <location>
        <begin position="35"/>
        <end position="54"/>
    </location>
</feature>
<name>W5XZC4_9CORY</name>
<evidence type="ECO:0000256" key="2">
    <source>
        <dbReference type="SAM" id="SignalP"/>
    </source>
</evidence>
<gene>
    <name evidence="3" type="ORF">B843_03265</name>
</gene>
<dbReference type="HOGENOM" id="CLU_100513_0_0_11"/>
<dbReference type="EMBL" id="CP004353">
    <property type="protein sequence ID" value="AHI22044.1"/>
    <property type="molecule type" value="Genomic_DNA"/>
</dbReference>
<feature type="region of interest" description="Disordered" evidence="1">
    <location>
        <begin position="23"/>
        <end position="82"/>
    </location>
</feature>
<feature type="chain" id="PRO_5038827421" description="Beta-N-acetylhexosaminidase" evidence="2">
    <location>
        <begin position="22"/>
        <end position="212"/>
    </location>
</feature>
<proteinExistence type="predicted"/>
<dbReference type="AlphaFoldDB" id="W5XZC4"/>
<evidence type="ECO:0000256" key="1">
    <source>
        <dbReference type="SAM" id="MobiDB-lite"/>
    </source>
</evidence>
<feature type="signal peptide" evidence="2">
    <location>
        <begin position="1"/>
        <end position="21"/>
    </location>
</feature>